<dbReference type="RefSeq" id="XP_022745808.1">
    <property type="nucleotide sequence ID" value="XM_022890073.1"/>
</dbReference>
<evidence type="ECO:0000313" key="3">
    <source>
        <dbReference type="RefSeq" id="XP_022745808.1"/>
    </source>
</evidence>
<keyword evidence="1" id="KW-1133">Transmembrane helix</keyword>
<keyword evidence="1" id="KW-0472">Membrane</keyword>
<evidence type="ECO:0000313" key="2">
    <source>
        <dbReference type="Proteomes" id="UP000515121"/>
    </source>
</evidence>
<keyword evidence="2" id="KW-1185">Reference proteome</keyword>
<reference evidence="3" key="1">
    <citation type="submission" date="2025-08" db="UniProtKB">
        <authorList>
            <consortium name="RefSeq"/>
        </authorList>
    </citation>
    <scope>IDENTIFICATION</scope>
    <source>
        <tissue evidence="3">Fruit stalk</tissue>
    </source>
</reference>
<gene>
    <name evidence="3" type="primary">LOC111296053</name>
</gene>
<dbReference type="GeneID" id="111296053"/>
<dbReference type="Proteomes" id="UP000515121">
    <property type="component" value="Unplaced"/>
</dbReference>
<feature type="transmembrane region" description="Helical" evidence="1">
    <location>
        <begin position="129"/>
        <end position="147"/>
    </location>
</feature>
<feature type="transmembrane region" description="Helical" evidence="1">
    <location>
        <begin position="65"/>
        <end position="88"/>
    </location>
</feature>
<evidence type="ECO:0000256" key="1">
    <source>
        <dbReference type="SAM" id="Phobius"/>
    </source>
</evidence>
<protein>
    <submittedName>
        <fullName evidence="3">Uncharacterized protein LOC111296053 isoform X2</fullName>
    </submittedName>
</protein>
<keyword evidence="1" id="KW-0812">Transmembrane</keyword>
<accession>A0A6P5YZ42</accession>
<sequence length="148" mass="16822">MIVGAGIGTGIMSEIMDTMGAMREIMSAHVVMIQEVVAGHLLGLGNIPGITIGTGMIDTWKDMELMFFSFYFFCWMYLLLQRLSWLIFVRDALYNQKMEQVFVKHRLHSMEGDCVCKCPSGIRMIQGRLFSFFGQASVKIALFLWFGN</sequence>
<name>A0A6P5YZ42_DURZI</name>
<organism evidence="2 3">
    <name type="scientific">Durio zibethinus</name>
    <name type="common">Durian</name>
    <dbReference type="NCBI Taxonomy" id="66656"/>
    <lineage>
        <taxon>Eukaryota</taxon>
        <taxon>Viridiplantae</taxon>
        <taxon>Streptophyta</taxon>
        <taxon>Embryophyta</taxon>
        <taxon>Tracheophyta</taxon>
        <taxon>Spermatophyta</taxon>
        <taxon>Magnoliopsida</taxon>
        <taxon>eudicotyledons</taxon>
        <taxon>Gunneridae</taxon>
        <taxon>Pentapetalae</taxon>
        <taxon>rosids</taxon>
        <taxon>malvids</taxon>
        <taxon>Malvales</taxon>
        <taxon>Malvaceae</taxon>
        <taxon>Helicteroideae</taxon>
        <taxon>Durio</taxon>
    </lineage>
</organism>
<proteinExistence type="predicted"/>
<dbReference type="AlphaFoldDB" id="A0A6P5YZ42"/>